<dbReference type="SUPFAM" id="SSF88713">
    <property type="entry name" value="Glycoside hydrolase/deacetylase"/>
    <property type="match status" value="1"/>
</dbReference>
<evidence type="ECO:0000313" key="4">
    <source>
        <dbReference type="EMBL" id="AXR65039.1"/>
    </source>
</evidence>
<proteinExistence type="predicted"/>
<keyword evidence="2" id="KW-0732">Signal</keyword>
<dbReference type="InterPro" id="IPR011330">
    <property type="entry name" value="Glyco_hydro/deAcase_b/a-brl"/>
</dbReference>
<evidence type="ECO:0000256" key="2">
    <source>
        <dbReference type="ARBA" id="ARBA00022729"/>
    </source>
</evidence>
<dbReference type="Proteomes" id="UP000258889">
    <property type="component" value="Chromosome i"/>
</dbReference>
<dbReference type="InterPro" id="IPR002509">
    <property type="entry name" value="NODB_dom"/>
</dbReference>
<accession>A0ABM6YAM5</accession>
<dbReference type="PROSITE" id="PS51677">
    <property type="entry name" value="NODB"/>
    <property type="match status" value="1"/>
</dbReference>
<feature type="domain" description="NodB homology" evidence="3">
    <location>
        <begin position="81"/>
        <end position="286"/>
    </location>
</feature>
<dbReference type="EMBL" id="CP030144">
    <property type="protein sequence ID" value="AXR65039.1"/>
    <property type="molecule type" value="Genomic_DNA"/>
</dbReference>
<gene>
    <name evidence="4" type="ORF">DQM28_13300</name>
</gene>
<dbReference type="Pfam" id="PF01522">
    <property type="entry name" value="Polysacc_deac_1"/>
    <property type="match status" value="1"/>
</dbReference>
<reference evidence="4 5" key="2">
    <citation type="submission" date="2018-09" db="EMBL/GenBank/DDBJ databases">
        <title>Complete Genome sequences of three Leptospira mayottensis isolates obtained from Tenrecid mammals endemic to the Malagasy region.</title>
        <authorList>
            <person name="Cordonin C."/>
            <person name="Toty C."/>
        </authorList>
    </citation>
    <scope>NUCLEOTIDE SEQUENCE [LARGE SCALE GENOMIC DNA]</scope>
    <source>
        <strain evidence="4 5">MDI222</strain>
    </source>
</reference>
<sequence>MSFFHNILAASYLPLRMFNILGRSLKVKDDSELRVLLYHDIARQERSRFRTQLEKISRDWKFISPEIFAEMVRGKREILGRNLLLTFDDGYFSNRVVAEEILEPLGIKALFFIISDFVDIKKKQEIRKFISDNIYPSFTVEQVPDFWVPMSWKDLEVLLRKGHSIGSHTKTHARLSKINSIDRLQDEILASKRKLENKLGIDIRHFAYTFGDLDSFSKDALRMAKEYYEFIHTGLRGDNKISPTWALRRESFSPSDTDHLIGAILEGGADILYKSKLRTYESWGSS</sequence>
<name>A0ABM6YAM5_9LEPT</name>
<evidence type="ECO:0000256" key="1">
    <source>
        <dbReference type="ARBA" id="ARBA00004613"/>
    </source>
</evidence>
<comment type="subcellular location">
    <subcellularLocation>
        <location evidence="1">Secreted</location>
    </subcellularLocation>
</comment>
<organism evidence="4 5">
    <name type="scientific">Leptospira mayottensis</name>
    <dbReference type="NCBI Taxonomy" id="1137606"/>
    <lineage>
        <taxon>Bacteria</taxon>
        <taxon>Pseudomonadati</taxon>
        <taxon>Spirochaetota</taxon>
        <taxon>Spirochaetia</taxon>
        <taxon>Leptospirales</taxon>
        <taxon>Leptospiraceae</taxon>
        <taxon>Leptospira</taxon>
    </lineage>
</organism>
<keyword evidence="5" id="KW-1185">Reference proteome</keyword>
<dbReference type="Gene3D" id="3.20.20.370">
    <property type="entry name" value="Glycoside hydrolase/deacetylase"/>
    <property type="match status" value="1"/>
</dbReference>
<evidence type="ECO:0000313" key="5">
    <source>
        <dbReference type="Proteomes" id="UP000258889"/>
    </source>
</evidence>
<dbReference type="RefSeq" id="WP_117340503.1">
    <property type="nucleotide sequence ID" value="NZ_CP030142.1"/>
</dbReference>
<dbReference type="InterPro" id="IPR051398">
    <property type="entry name" value="Polysacch_Deacetylase"/>
</dbReference>
<evidence type="ECO:0000259" key="3">
    <source>
        <dbReference type="PROSITE" id="PS51677"/>
    </source>
</evidence>
<protein>
    <submittedName>
        <fullName evidence="4">Polysaccharide deacetylase family protein</fullName>
    </submittedName>
</protein>
<dbReference type="PANTHER" id="PTHR34216">
    <property type="match status" value="1"/>
</dbReference>
<dbReference type="CDD" id="cd10918">
    <property type="entry name" value="CE4_NodB_like_5s_6s"/>
    <property type="match status" value="1"/>
</dbReference>
<dbReference type="PANTHER" id="PTHR34216:SF3">
    <property type="entry name" value="POLY-BETA-1,6-N-ACETYL-D-GLUCOSAMINE N-DEACETYLASE"/>
    <property type="match status" value="1"/>
</dbReference>
<reference evidence="4 5" key="1">
    <citation type="submission" date="2018-06" db="EMBL/GenBank/DDBJ databases">
        <authorList>
            <person name="Tortosa P."/>
        </authorList>
    </citation>
    <scope>NUCLEOTIDE SEQUENCE [LARGE SCALE GENOMIC DNA]</scope>
    <source>
        <strain evidence="4 5">MDI222</strain>
    </source>
</reference>